<proteinExistence type="predicted"/>
<dbReference type="Gene3D" id="2.40.30.160">
    <property type="match status" value="1"/>
</dbReference>
<dbReference type="AlphaFoldDB" id="A0AAU0N2B8"/>
<dbReference type="InterPro" id="IPR029043">
    <property type="entry name" value="GcvT/YgfZ_C"/>
</dbReference>
<evidence type="ECO:0000313" key="3">
    <source>
        <dbReference type="Proteomes" id="UP001302477"/>
    </source>
</evidence>
<dbReference type="RefSeq" id="WP_318954526.1">
    <property type="nucleotide sequence ID" value="NZ_CP137555.1"/>
</dbReference>
<dbReference type="InterPro" id="IPR006222">
    <property type="entry name" value="GCVT_N"/>
</dbReference>
<keyword evidence="3" id="KW-1185">Reference proteome</keyword>
<accession>A0AAU0N2B8</accession>
<dbReference type="SUPFAM" id="SSF103025">
    <property type="entry name" value="Folate-binding domain"/>
    <property type="match status" value="1"/>
</dbReference>
<dbReference type="SUPFAM" id="SSF101790">
    <property type="entry name" value="Aminomethyltransferase beta-barrel domain"/>
    <property type="match status" value="1"/>
</dbReference>
<gene>
    <name evidence="2" type="ORF">R5R33_02695</name>
</gene>
<evidence type="ECO:0000313" key="2">
    <source>
        <dbReference type="EMBL" id="WOX06066.1"/>
    </source>
</evidence>
<evidence type="ECO:0000259" key="1">
    <source>
        <dbReference type="Pfam" id="PF01571"/>
    </source>
</evidence>
<feature type="domain" description="GCVT N-terminal" evidence="1">
    <location>
        <begin position="34"/>
        <end position="245"/>
    </location>
</feature>
<dbReference type="Gene3D" id="3.30.70.1630">
    <property type="match status" value="1"/>
</dbReference>
<dbReference type="EMBL" id="CP137555">
    <property type="protein sequence ID" value="WOX06066.1"/>
    <property type="molecule type" value="Genomic_DNA"/>
</dbReference>
<dbReference type="Gene3D" id="3.30.70.1400">
    <property type="entry name" value="Aminomethyltransferase beta-barrel domains"/>
    <property type="match status" value="1"/>
</dbReference>
<organism evidence="2 3">
    <name type="scientific">Microbulbifer pacificus</name>
    <dbReference type="NCBI Taxonomy" id="407164"/>
    <lineage>
        <taxon>Bacteria</taxon>
        <taxon>Pseudomonadati</taxon>
        <taxon>Pseudomonadota</taxon>
        <taxon>Gammaproteobacteria</taxon>
        <taxon>Cellvibrionales</taxon>
        <taxon>Microbulbiferaceae</taxon>
        <taxon>Microbulbifer</taxon>
    </lineage>
</organism>
<dbReference type="KEGG" id="mpaf:R5R33_02695"/>
<dbReference type="PANTHER" id="PTHR22602:SF0">
    <property type="entry name" value="TRANSFERASE CAF17, MITOCHONDRIAL-RELATED"/>
    <property type="match status" value="1"/>
</dbReference>
<name>A0AAU0N2B8_9GAMM</name>
<dbReference type="GO" id="GO:0016226">
    <property type="term" value="P:iron-sulfur cluster assembly"/>
    <property type="evidence" value="ECO:0007669"/>
    <property type="project" value="TreeGrafter"/>
</dbReference>
<dbReference type="Pfam" id="PF01571">
    <property type="entry name" value="GCV_T"/>
    <property type="match status" value="1"/>
</dbReference>
<reference evidence="2 3" key="1">
    <citation type="submission" date="2023-10" db="EMBL/GenBank/DDBJ databases">
        <title>Description of Microbulbifer bruguierae sp. nov., isolated from the sediments of mangrove plant Bruguiera sexangula and comparative genomic analyses of the genus Microbulbifer.</title>
        <authorList>
            <person name="Long M."/>
        </authorList>
    </citation>
    <scope>NUCLEOTIDE SEQUENCE [LARGE SCALE GENOMIC DNA]</scope>
    <source>
        <strain evidence="2 3">SPO729</strain>
    </source>
</reference>
<dbReference type="Proteomes" id="UP001302477">
    <property type="component" value="Chromosome"/>
</dbReference>
<dbReference type="NCBIfam" id="TIGR03317">
    <property type="entry name" value="ygfZ_signature"/>
    <property type="match status" value="1"/>
</dbReference>
<dbReference type="PANTHER" id="PTHR22602">
    <property type="entry name" value="TRANSFERASE CAF17, MITOCHONDRIAL-RELATED"/>
    <property type="match status" value="1"/>
</dbReference>
<dbReference type="InterPro" id="IPR045179">
    <property type="entry name" value="YgfZ/GcvT"/>
</dbReference>
<sequence>MDQQQWQEFLCGQGALWNEGAADFPAGENSNSGAELQLIDLSPMGAISINGPDSQKFLQGQLTCDLVKLPDEHLTLGSHCNPKGRMISAFFALKISQTEFVLLLPRDLVATALAALKKYAVFFKTQLEDVSDSQHWFGLCGRDAGAAASHLLSLSHGSSSDLVTGQLRSFDHNGHRALAACLSERNVVIQLPLEQAADLWQKLAGSGPVASGYSQWQRQLIEAGLPQVHQSSSEMFIPQMVNLHLLGGVSFKKGCYTGQEVVARMQYLGAAKRRMYRARIDGGELPQAGAEIFTPNGGSSVGNTVQACHVGDEIELLAVLTKSKVADGESLQLADGRVLELLELPYDADADPLA</sequence>
<dbReference type="InterPro" id="IPR017703">
    <property type="entry name" value="YgfZ/GCV_T_CS"/>
</dbReference>
<protein>
    <submittedName>
        <fullName evidence="2">Folate-binding protein</fullName>
    </submittedName>
</protein>